<organism evidence="12 13">
    <name type="scientific">Trichoderma lentiforme</name>
    <dbReference type="NCBI Taxonomy" id="1567552"/>
    <lineage>
        <taxon>Eukaryota</taxon>
        <taxon>Fungi</taxon>
        <taxon>Dikarya</taxon>
        <taxon>Ascomycota</taxon>
        <taxon>Pezizomycotina</taxon>
        <taxon>Sordariomycetes</taxon>
        <taxon>Hypocreomycetidae</taxon>
        <taxon>Hypocreales</taxon>
        <taxon>Hypocreaceae</taxon>
        <taxon>Trichoderma</taxon>
    </lineage>
</organism>
<evidence type="ECO:0000256" key="5">
    <source>
        <dbReference type="ARBA" id="ARBA00022741"/>
    </source>
</evidence>
<evidence type="ECO:0000256" key="9">
    <source>
        <dbReference type="ARBA" id="ARBA00048679"/>
    </source>
</evidence>
<feature type="domain" description="Protein kinase" evidence="11">
    <location>
        <begin position="122"/>
        <end position="435"/>
    </location>
</feature>
<sequence>MADNVDQRTDLDLAESVLQTSILEFPGILIVTLHEAAGLSKGTVDSEPDGYEEYSDNYDHNHTAYKGLYGYCLRCKYPQTLVEYDKCQIPLTCYWGTTENPSWHWGYGICKFYVTRPSELLISFYHPTGSKFKQAVYLGSARARPFNASGESMPKWLPIEDGIGMIRISYDYTYMKNKASKETEFDGQFYGVERKSSGCGIQNTKGKFEAMYAGKHFETDKLFLSQVSRGLPSRINHPFICPTAFYFELEGRLQLNSPLAIGGHLFNHLLEQQYFGVDRSRFYIAEILCALEYLHDKQHIFAWLKPRSVLLDGMGHIALCGFGLFISEISHGSPRRQHRLPEYPAPELLLGQNDNRMADWWTLGIFLYEMLTGLPLFYDEDPERIADKILNQTIEVPESLPRATQDIITGLLCRNPKQRLGAKGGVSEVKAHPFFMGIDWHTLIQRKYQPSFKPSYYSSHLEHHGVVASHEPPPSPPFLPFNLNRMYPEHRSYASTSRTRQVFIQTDNNWDLIWEDSHPQGFHFYNRATGEKQPIIPQAVESITSEDAVQANETYITVPDQRQKLATLKAALQAGYDNAISQLLEYGVNLNVRMDKWRETPLLWVAQHENLSLVKLFLENGADANYGTYDLDDKFALIAAVRTGNQQIAEVLLEKSRRVICTIALSLAIDQNDGLMAKLLLENGVRCEFEETDRKSPYEPDPFETTTSCEFPAGEPEEFIHPLFRAVVYGNEDMVRLLLSYGADANVGYHGLAWYKLKMDREERIKFECGRVIHVAMELRQHRIVELLLENGADINLGRPIWDVRTHNCKLVPRDVFQRVRAGLRAAVAAREEKKTGVTA</sequence>
<evidence type="ECO:0000256" key="6">
    <source>
        <dbReference type="ARBA" id="ARBA00022777"/>
    </source>
</evidence>
<evidence type="ECO:0000256" key="1">
    <source>
        <dbReference type="ARBA" id="ARBA00012513"/>
    </source>
</evidence>
<dbReference type="Pfam" id="PF13606">
    <property type="entry name" value="Ank_3"/>
    <property type="match status" value="1"/>
</dbReference>
<comment type="catalytic activity">
    <reaction evidence="8">
        <text>L-threonyl-[protein] + ATP = O-phospho-L-threonyl-[protein] + ADP + H(+)</text>
        <dbReference type="Rhea" id="RHEA:46608"/>
        <dbReference type="Rhea" id="RHEA-COMP:11060"/>
        <dbReference type="Rhea" id="RHEA-COMP:11605"/>
        <dbReference type="ChEBI" id="CHEBI:15378"/>
        <dbReference type="ChEBI" id="CHEBI:30013"/>
        <dbReference type="ChEBI" id="CHEBI:30616"/>
        <dbReference type="ChEBI" id="CHEBI:61977"/>
        <dbReference type="ChEBI" id="CHEBI:456216"/>
        <dbReference type="EC" id="2.7.11.1"/>
    </reaction>
</comment>
<evidence type="ECO:0000256" key="2">
    <source>
        <dbReference type="ARBA" id="ARBA00022527"/>
    </source>
</evidence>
<dbReference type="PANTHER" id="PTHR24351">
    <property type="entry name" value="RIBOSOMAL PROTEIN S6 KINASE"/>
    <property type="match status" value="1"/>
</dbReference>
<keyword evidence="4" id="KW-0808">Transferase</keyword>
<reference evidence="12 13" key="1">
    <citation type="submission" date="2018-06" db="EMBL/GenBank/DDBJ databases">
        <title>Genome analysis of cellulolytic fungus Trichoderma lentiforme CFAM-422.</title>
        <authorList>
            <person name="Steindorff A.S."/>
            <person name="Formighieri E.F."/>
            <person name="Midorikawa G.E.O."/>
            <person name="Tamietti M.S."/>
            <person name="Ramos E.Z."/>
            <person name="Silva A.S."/>
            <person name="Bon E.P.S."/>
            <person name="Mendes T.D."/>
            <person name="Damaso M.C.T."/>
            <person name="Favaro L.C.L."/>
        </authorList>
    </citation>
    <scope>NUCLEOTIDE SEQUENCE [LARGE SCALE GENOMIC DNA]</scope>
    <source>
        <strain evidence="12 13">CFAM-422</strain>
    </source>
</reference>
<evidence type="ECO:0000256" key="10">
    <source>
        <dbReference type="PROSITE-ProRule" id="PRU00023"/>
    </source>
</evidence>
<dbReference type="EMBL" id="QLNT01000020">
    <property type="protein sequence ID" value="KAF3063035.1"/>
    <property type="molecule type" value="Genomic_DNA"/>
</dbReference>
<protein>
    <recommendedName>
        <fullName evidence="1">non-specific serine/threonine protein kinase</fullName>
        <ecNumber evidence="1">2.7.11.1</ecNumber>
    </recommendedName>
</protein>
<dbReference type="PROSITE" id="PS50011">
    <property type="entry name" value="PROTEIN_KINASE_DOM"/>
    <property type="match status" value="1"/>
</dbReference>
<proteinExistence type="predicted"/>
<dbReference type="SMART" id="SM00248">
    <property type="entry name" value="ANK"/>
    <property type="match status" value="5"/>
</dbReference>
<dbReference type="GO" id="GO:0007010">
    <property type="term" value="P:cytoskeleton organization"/>
    <property type="evidence" value="ECO:0007669"/>
    <property type="project" value="UniProtKB-ARBA"/>
</dbReference>
<dbReference type="Pfam" id="PF00023">
    <property type="entry name" value="Ank"/>
    <property type="match status" value="1"/>
</dbReference>
<comment type="caution">
    <text evidence="12">The sequence shown here is derived from an EMBL/GenBank/DDBJ whole genome shotgun (WGS) entry which is preliminary data.</text>
</comment>
<gene>
    <name evidence="12" type="ORF">CFAM422_010320</name>
</gene>
<evidence type="ECO:0000256" key="8">
    <source>
        <dbReference type="ARBA" id="ARBA00047899"/>
    </source>
</evidence>
<keyword evidence="2" id="KW-0723">Serine/threonine-protein kinase</keyword>
<feature type="repeat" description="ANK" evidence="10">
    <location>
        <begin position="597"/>
        <end position="629"/>
    </location>
</feature>
<dbReference type="Pfam" id="PF12796">
    <property type="entry name" value="Ank_2"/>
    <property type="match status" value="1"/>
</dbReference>
<keyword evidence="10" id="KW-0040">ANK repeat</keyword>
<keyword evidence="5" id="KW-0547">Nucleotide-binding</keyword>
<name>A0A9P4X8R6_9HYPO</name>
<accession>A0A9P4X8R6</accession>
<dbReference type="GO" id="GO:0005524">
    <property type="term" value="F:ATP binding"/>
    <property type="evidence" value="ECO:0007669"/>
    <property type="project" value="UniProtKB-KW"/>
</dbReference>
<evidence type="ECO:0000256" key="3">
    <source>
        <dbReference type="ARBA" id="ARBA00022553"/>
    </source>
</evidence>
<dbReference type="SUPFAM" id="SSF56112">
    <property type="entry name" value="Protein kinase-like (PK-like)"/>
    <property type="match status" value="1"/>
</dbReference>
<dbReference type="FunFam" id="1.10.510.10:FF:000024">
    <property type="entry name" value="Probable serine/threonine-protein kinase cot-1"/>
    <property type="match status" value="1"/>
</dbReference>
<dbReference type="Proteomes" id="UP000801864">
    <property type="component" value="Unassembled WGS sequence"/>
</dbReference>
<dbReference type="InterPro" id="IPR002110">
    <property type="entry name" value="Ankyrin_rpt"/>
</dbReference>
<feature type="repeat" description="ANK" evidence="10">
    <location>
        <begin position="773"/>
        <end position="800"/>
    </location>
</feature>
<evidence type="ECO:0000313" key="12">
    <source>
        <dbReference type="EMBL" id="KAF3063035.1"/>
    </source>
</evidence>
<evidence type="ECO:0000256" key="4">
    <source>
        <dbReference type="ARBA" id="ARBA00022679"/>
    </source>
</evidence>
<dbReference type="Pfam" id="PF00069">
    <property type="entry name" value="Pkinase"/>
    <property type="match status" value="1"/>
</dbReference>
<dbReference type="EC" id="2.7.11.1" evidence="1"/>
<dbReference type="PROSITE" id="PS50297">
    <property type="entry name" value="ANK_REP_REGION"/>
    <property type="match status" value="2"/>
</dbReference>
<dbReference type="InterPro" id="IPR011009">
    <property type="entry name" value="Kinase-like_dom_sf"/>
</dbReference>
<dbReference type="Gene3D" id="3.30.200.20">
    <property type="entry name" value="Phosphorylase Kinase, domain 1"/>
    <property type="match status" value="1"/>
</dbReference>
<dbReference type="Gene3D" id="1.10.510.10">
    <property type="entry name" value="Transferase(Phosphotransferase) domain 1"/>
    <property type="match status" value="1"/>
</dbReference>
<dbReference type="AlphaFoldDB" id="A0A9P4X8R6"/>
<keyword evidence="7" id="KW-0067">ATP-binding</keyword>
<dbReference type="SUPFAM" id="SSF48403">
    <property type="entry name" value="Ankyrin repeat"/>
    <property type="match status" value="1"/>
</dbReference>
<comment type="catalytic activity">
    <reaction evidence="9">
        <text>L-seryl-[protein] + ATP = O-phospho-L-seryl-[protein] + ADP + H(+)</text>
        <dbReference type="Rhea" id="RHEA:17989"/>
        <dbReference type="Rhea" id="RHEA-COMP:9863"/>
        <dbReference type="Rhea" id="RHEA-COMP:11604"/>
        <dbReference type="ChEBI" id="CHEBI:15378"/>
        <dbReference type="ChEBI" id="CHEBI:29999"/>
        <dbReference type="ChEBI" id="CHEBI:30616"/>
        <dbReference type="ChEBI" id="CHEBI:83421"/>
        <dbReference type="ChEBI" id="CHEBI:456216"/>
        <dbReference type="EC" id="2.7.11.1"/>
    </reaction>
</comment>
<dbReference type="InterPro" id="IPR036770">
    <property type="entry name" value="Ankyrin_rpt-contain_sf"/>
</dbReference>
<dbReference type="GO" id="GO:0004674">
    <property type="term" value="F:protein serine/threonine kinase activity"/>
    <property type="evidence" value="ECO:0007669"/>
    <property type="project" value="UniProtKB-KW"/>
</dbReference>
<keyword evidence="3" id="KW-0597">Phosphoprotein</keyword>
<evidence type="ECO:0000259" key="11">
    <source>
        <dbReference type="PROSITE" id="PS50011"/>
    </source>
</evidence>
<dbReference type="PROSITE" id="PS50088">
    <property type="entry name" value="ANK_REPEAT"/>
    <property type="match status" value="3"/>
</dbReference>
<feature type="repeat" description="ANK" evidence="10">
    <location>
        <begin position="722"/>
        <end position="750"/>
    </location>
</feature>
<dbReference type="Gene3D" id="1.25.40.20">
    <property type="entry name" value="Ankyrin repeat-containing domain"/>
    <property type="match status" value="2"/>
</dbReference>
<evidence type="ECO:0000256" key="7">
    <source>
        <dbReference type="ARBA" id="ARBA00022840"/>
    </source>
</evidence>
<dbReference type="InterPro" id="IPR000719">
    <property type="entry name" value="Prot_kinase_dom"/>
</dbReference>
<evidence type="ECO:0000313" key="13">
    <source>
        <dbReference type="Proteomes" id="UP000801864"/>
    </source>
</evidence>
<keyword evidence="13" id="KW-1185">Reference proteome</keyword>
<dbReference type="SMART" id="SM00220">
    <property type="entry name" value="S_TKc"/>
    <property type="match status" value="1"/>
</dbReference>
<keyword evidence="6 12" id="KW-0418">Kinase</keyword>